<organism evidence="1 2">
    <name type="scientific">Cuscuta epithymum</name>
    <dbReference type="NCBI Taxonomy" id="186058"/>
    <lineage>
        <taxon>Eukaryota</taxon>
        <taxon>Viridiplantae</taxon>
        <taxon>Streptophyta</taxon>
        <taxon>Embryophyta</taxon>
        <taxon>Tracheophyta</taxon>
        <taxon>Spermatophyta</taxon>
        <taxon>Magnoliopsida</taxon>
        <taxon>eudicotyledons</taxon>
        <taxon>Gunneridae</taxon>
        <taxon>Pentapetalae</taxon>
        <taxon>asterids</taxon>
        <taxon>lamiids</taxon>
        <taxon>Solanales</taxon>
        <taxon>Convolvulaceae</taxon>
        <taxon>Cuscuteae</taxon>
        <taxon>Cuscuta</taxon>
        <taxon>Cuscuta subgen. Cuscuta</taxon>
    </lineage>
</organism>
<sequence length="288" mass="33793">MWAHEIERSKIDLAMAAYTLTRSRVISLVIIFAIASTSTAGARERVRLDENDRRILKAMMDRCVEIFLYPFSPPPHRFVNADEASLVPGLTMYNCASLFNNLRNIAGRYTPEILQMLYEIPFFEFPRFWFGSGTDVPPAIDYSKPGVFRGGPFLYGKDNRTEIPAEDYQALKAVMDSCVGQFLHHWEEKDDEESRDNLKFCDDYFYYLSSFYENNDRLTPEFVRVMKNFVDKYRALSREEQLLHRCLIVERHRPQYCLDLIQFITPEFTEENMHTSLLQDVFAGLHQR</sequence>
<comment type="caution">
    <text evidence="1">The sequence shown here is derived from an EMBL/GenBank/DDBJ whole genome shotgun (WGS) entry which is preliminary data.</text>
</comment>
<evidence type="ECO:0000313" key="1">
    <source>
        <dbReference type="EMBL" id="CAH9124533.1"/>
    </source>
</evidence>
<accession>A0AAV0ELB5</accession>
<reference evidence="1" key="1">
    <citation type="submission" date="2022-07" db="EMBL/GenBank/DDBJ databases">
        <authorList>
            <person name="Macas J."/>
            <person name="Novak P."/>
            <person name="Neumann P."/>
        </authorList>
    </citation>
    <scope>NUCLEOTIDE SEQUENCE</scope>
</reference>
<name>A0AAV0ELB5_9ASTE</name>
<keyword evidence="2" id="KW-1185">Reference proteome</keyword>
<dbReference type="Proteomes" id="UP001152523">
    <property type="component" value="Unassembled WGS sequence"/>
</dbReference>
<dbReference type="AlphaFoldDB" id="A0AAV0ELB5"/>
<dbReference type="EMBL" id="CAMAPF010000934">
    <property type="protein sequence ID" value="CAH9124533.1"/>
    <property type="molecule type" value="Genomic_DNA"/>
</dbReference>
<protein>
    <submittedName>
        <fullName evidence="1">Uncharacterized protein</fullName>
    </submittedName>
</protein>
<proteinExistence type="predicted"/>
<gene>
    <name evidence="1" type="ORF">CEPIT_LOCUS26050</name>
</gene>
<evidence type="ECO:0000313" key="2">
    <source>
        <dbReference type="Proteomes" id="UP001152523"/>
    </source>
</evidence>